<name>A0A4C1TIB1_EUMVA</name>
<dbReference type="Proteomes" id="UP000299102">
    <property type="component" value="Unassembled WGS sequence"/>
</dbReference>
<gene>
    <name evidence="1" type="ORF">EVAR_67325_1</name>
</gene>
<sequence length="120" mass="13543">MLIFCVESLVQLKPETATVWKDACVGKFGLDLGKFQITSTNSTDLKHKKTTVFNKHVCWVNVRRRNQDATPSFVDKEAHFGMNNGDYNIEKSFKFTDVTRIATRAIGANIPLKVTACQDM</sequence>
<organism evidence="1 2">
    <name type="scientific">Eumeta variegata</name>
    <name type="common">Bagworm moth</name>
    <name type="synonym">Eumeta japonica</name>
    <dbReference type="NCBI Taxonomy" id="151549"/>
    <lineage>
        <taxon>Eukaryota</taxon>
        <taxon>Metazoa</taxon>
        <taxon>Ecdysozoa</taxon>
        <taxon>Arthropoda</taxon>
        <taxon>Hexapoda</taxon>
        <taxon>Insecta</taxon>
        <taxon>Pterygota</taxon>
        <taxon>Neoptera</taxon>
        <taxon>Endopterygota</taxon>
        <taxon>Lepidoptera</taxon>
        <taxon>Glossata</taxon>
        <taxon>Ditrysia</taxon>
        <taxon>Tineoidea</taxon>
        <taxon>Psychidae</taxon>
        <taxon>Oiketicinae</taxon>
        <taxon>Eumeta</taxon>
    </lineage>
</organism>
<keyword evidence="2" id="KW-1185">Reference proteome</keyword>
<comment type="caution">
    <text evidence="1">The sequence shown here is derived from an EMBL/GenBank/DDBJ whole genome shotgun (WGS) entry which is preliminary data.</text>
</comment>
<proteinExistence type="predicted"/>
<evidence type="ECO:0000313" key="1">
    <source>
        <dbReference type="EMBL" id="GBP13855.1"/>
    </source>
</evidence>
<dbReference type="AlphaFoldDB" id="A0A4C1TIB1"/>
<accession>A0A4C1TIB1</accession>
<dbReference type="EMBL" id="BGZK01005391">
    <property type="protein sequence ID" value="GBP13855.1"/>
    <property type="molecule type" value="Genomic_DNA"/>
</dbReference>
<protein>
    <submittedName>
        <fullName evidence="1">Uncharacterized protein</fullName>
    </submittedName>
</protein>
<reference evidence="1 2" key="1">
    <citation type="journal article" date="2019" name="Commun. Biol.">
        <title>The bagworm genome reveals a unique fibroin gene that provides high tensile strength.</title>
        <authorList>
            <person name="Kono N."/>
            <person name="Nakamura H."/>
            <person name="Ohtoshi R."/>
            <person name="Tomita M."/>
            <person name="Numata K."/>
            <person name="Arakawa K."/>
        </authorList>
    </citation>
    <scope>NUCLEOTIDE SEQUENCE [LARGE SCALE GENOMIC DNA]</scope>
</reference>
<evidence type="ECO:0000313" key="2">
    <source>
        <dbReference type="Proteomes" id="UP000299102"/>
    </source>
</evidence>